<dbReference type="AlphaFoldDB" id="A0A426SP29"/>
<feature type="chain" id="PRO_5019187234" evidence="5">
    <location>
        <begin position="23"/>
        <end position="426"/>
    </location>
</feature>
<dbReference type="GO" id="GO:0042956">
    <property type="term" value="P:maltodextrin transmembrane transport"/>
    <property type="evidence" value="ECO:0007669"/>
    <property type="project" value="TreeGrafter"/>
</dbReference>
<dbReference type="GO" id="GO:0055052">
    <property type="term" value="C:ATP-binding cassette (ABC) transporter complex, substrate-binding subunit-containing"/>
    <property type="evidence" value="ECO:0007669"/>
    <property type="project" value="TreeGrafter"/>
</dbReference>
<name>A0A426SP29_9MICO</name>
<dbReference type="EMBL" id="QOCI01000001">
    <property type="protein sequence ID" value="RRR19946.1"/>
    <property type="molecule type" value="Genomic_DNA"/>
</dbReference>
<evidence type="ECO:0000256" key="3">
    <source>
        <dbReference type="ARBA" id="ARBA00022729"/>
    </source>
</evidence>
<feature type="region of interest" description="Disordered" evidence="4">
    <location>
        <begin position="25"/>
        <end position="52"/>
    </location>
</feature>
<comment type="caution">
    <text evidence="6">The sequence shown here is derived from an EMBL/GenBank/DDBJ whole genome shotgun (WGS) entry which is preliminary data.</text>
</comment>
<reference evidence="6 7" key="1">
    <citation type="submission" date="2018-07" db="EMBL/GenBank/DDBJ databases">
        <title>Brachybacteriurn paraconglorneratum KCTC 9916.</title>
        <authorList>
            <person name="Li Y."/>
        </authorList>
    </citation>
    <scope>NUCLEOTIDE SEQUENCE [LARGE SCALE GENOMIC DNA]</scope>
    <source>
        <strain evidence="6 7">KCTC 9916</strain>
    </source>
</reference>
<dbReference type="Gene3D" id="3.40.190.10">
    <property type="entry name" value="Periplasmic binding protein-like II"/>
    <property type="match status" value="2"/>
</dbReference>
<dbReference type="PROSITE" id="PS51257">
    <property type="entry name" value="PROKAR_LIPOPROTEIN"/>
    <property type="match status" value="1"/>
</dbReference>
<dbReference type="Proteomes" id="UP000274327">
    <property type="component" value="Unassembled WGS sequence"/>
</dbReference>
<keyword evidence="2" id="KW-0813">Transport</keyword>
<evidence type="ECO:0000256" key="2">
    <source>
        <dbReference type="ARBA" id="ARBA00022448"/>
    </source>
</evidence>
<evidence type="ECO:0000313" key="7">
    <source>
        <dbReference type="Proteomes" id="UP000274327"/>
    </source>
</evidence>
<dbReference type="GO" id="GO:0015768">
    <property type="term" value="P:maltose transport"/>
    <property type="evidence" value="ECO:0007669"/>
    <property type="project" value="TreeGrafter"/>
</dbReference>
<gene>
    <name evidence="6" type="ORF">DS079_00610</name>
</gene>
<dbReference type="GO" id="GO:1901982">
    <property type="term" value="F:maltose binding"/>
    <property type="evidence" value="ECO:0007669"/>
    <property type="project" value="TreeGrafter"/>
</dbReference>
<evidence type="ECO:0000256" key="1">
    <source>
        <dbReference type="ARBA" id="ARBA00008520"/>
    </source>
</evidence>
<evidence type="ECO:0000256" key="5">
    <source>
        <dbReference type="SAM" id="SignalP"/>
    </source>
</evidence>
<sequence>MQIRRKNFLALSGIAATTGVLAACGGSSDSGSDSSSGASDAGGSSEGAAPERADADLVIWTDEVKAGALEGPAQDWAEANNLTVAVQIVADDLQGNFITANQAGNGPDMIVAAHDWIGNLVQNSAISPVQLPSGASDAIAPVGLEAVTYDGQTYGAPYAVETLVLYANNELTDVPEPSTVEELVEAGKAGGAENVLSLPVGEEGDAFHMQPFYTSGGGYLFGEDSEGNLDPSDVGVGQEGSISAAEKIVELGEQGVLKTSISNDNAISLFTDGNAAYLISGPWALADIRTAEVDFTMSQVPGFEGMDPAAPFAGVNAFFVASSGANQAFAQQFAADVVSSPDIAEAMFPGNELPPVNLELQEKLSGEYPEVVRVAEYAEGASPMPAIPEMAAIWEPLGQAEANLVGGADAESTMTSAGEQISSQIG</sequence>
<feature type="signal peptide" evidence="5">
    <location>
        <begin position="1"/>
        <end position="22"/>
    </location>
</feature>
<dbReference type="Pfam" id="PF13416">
    <property type="entry name" value="SBP_bac_8"/>
    <property type="match status" value="1"/>
</dbReference>
<protein>
    <submittedName>
        <fullName evidence="6">Maltose ABC transporter substrate-binding protein</fullName>
    </submittedName>
</protein>
<evidence type="ECO:0000313" key="6">
    <source>
        <dbReference type="EMBL" id="RRR19946.1"/>
    </source>
</evidence>
<feature type="compositionally biased region" description="Low complexity" evidence="4">
    <location>
        <begin position="25"/>
        <end position="48"/>
    </location>
</feature>
<dbReference type="InterPro" id="IPR006059">
    <property type="entry name" value="SBP"/>
</dbReference>
<dbReference type="SUPFAM" id="SSF53850">
    <property type="entry name" value="Periplasmic binding protein-like II"/>
    <property type="match status" value="1"/>
</dbReference>
<dbReference type="PANTHER" id="PTHR30061">
    <property type="entry name" value="MALTOSE-BINDING PERIPLASMIC PROTEIN"/>
    <property type="match status" value="1"/>
</dbReference>
<accession>A0A426SP29</accession>
<dbReference type="RefSeq" id="WP_126984394.1">
    <property type="nucleotide sequence ID" value="NZ_ML133851.1"/>
</dbReference>
<keyword evidence="3 5" id="KW-0732">Signal</keyword>
<proteinExistence type="inferred from homology"/>
<keyword evidence="7" id="KW-1185">Reference proteome</keyword>
<comment type="similarity">
    <text evidence="1">Belongs to the bacterial solute-binding protein 1 family.</text>
</comment>
<evidence type="ECO:0000256" key="4">
    <source>
        <dbReference type="SAM" id="MobiDB-lite"/>
    </source>
</evidence>
<organism evidence="6 7">
    <name type="scientific">Brachybacterium paraconglomeratum</name>
    <dbReference type="NCBI Taxonomy" id="173362"/>
    <lineage>
        <taxon>Bacteria</taxon>
        <taxon>Bacillati</taxon>
        <taxon>Actinomycetota</taxon>
        <taxon>Actinomycetes</taxon>
        <taxon>Micrococcales</taxon>
        <taxon>Dermabacteraceae</taxon>
        <taxon>Brachybacterium</taxon>
    </lineage>
</organism>
<dbReference type="PANTHER" id="PTHR30061:SF50">
    <property type="entry name" value="MALTOSE_MALTODEXTRIN-BINDING PERIPLASMIC PROTEIN"/>
    <property type="match status" value="1"/>
</dbReference>
<dbReference type="GeneID" id="78119532"/>